<dbReference type="Pfam" id="PF01022">
    <property type="entry name" value="HTH_5"/>
    <property type="match status" value="1"/>
</dbReference>
<evidence type="ECO:0000259" key="4">
    <source>
        <dbReference type="PROSITE" id="PS50987"/>
    </source>
</evidence>
<dbReference type="PANTHER" id="PTHR43132">
    <property type="entry name" value="ARSENICAL RESISTANCE OPERON REPRESSOR ARSR-RELATED"/>
    <property type="match status" value="1"/>
</dbReference>
<accession>A0A7S6UI47</accession>
<dbReference type="SUPFAM" id="SSF46785">
    <property type="entry name" value="Winged helix' DNA-binding domain"/>
    <property type="match status" value="1"/>
</dbReference>
<dbReference type="InterPro" id="IPR011991">
    <property type="entry name" value="ArsR-like_HTH"/>
</dbReference>
<dbReference type="InterPro" id="IPR051011">
    <property type="entry name" value="Metal_resp_trans_reg"/>
</dbReference>
<dbReference type="GO" id="GO:0003700">
    <property type="term" value="F:DNA-binding transcription factor activity"/>
    <property type="evidence" value="ECO:0007669"/>
    <property type="project" value="InterPro"/>
</dbReference>
<evidence type="ECO:0000256" key="1">
    <source>
        <dbReference type="ARBA" id="ARBA00023015"/>
    </source>
</evidence>
<dbReference type="PRINTS" id="PR00778">
    <property type="entry name" value="HTHARSR"/>
</dbReference>
<dbReference type="InterPro" id="IPR036390">
    <property type="entry name" value="WH_DNA-bd_sf"/>
</dbReference>
<keyword evidence="6" id="KW-1185">Reference proteome</keyword>
<gene>
    <name evidence="5" type="ORF">INQ41_03225</name>
</gene>
<proteinExistence type="predicted"/>
<sequence>MRAARMPEATESMAAIDPDAMRSHAGDAVRLLKALGNENRLMLLCMLVAGEQSVSELNNQLDLSQSALSQHLALLRADGLVRTRRDAQTIYYSLSDGPARQIIDTLHGIFCAVDAAPNGESR</sequence>
<dbReference type="NCBIfam" id="NF033788">
    <property type="entry name" value="HTH_metalloreg"/>
    <property type="match status" value="1"/>
</dbReference>
<dbReference type="CDD" id="cd00090">
    <property type="entry name" value="HTH_ARSR"/>
    <property type="match status" value="1"/>
</dbReference>
<dbReference type="PANTHER" id="PTHR43132:SF2">
    <property type="entry name" value="ARSENICAL RESISTANCE OPERON REPRESSOR ARSR-RELATED"/>
    <property type="match status" value="1"/>
</dbReference>
<dbReference type="KEGG" id="lcic:INQ41_03225"/>
<dbReference type="EMBL" id="CP063656">
    <property type="protein sequence ID" value="QOW20753.1"/>
    <property type="molecule type" value="Genomic_DNA"/>
</dbReference>
<keyword evidence="2" id="KW-0238">DNA-binding</keyword>
<dbReference type="Proteomes" id="UP000594059">
    <property type="component" value="Chromosome"/>
</dbReference>
<dbReference type="InterPro" id="IPR036388">
    <property type="entry name" value="WH-like_DNA-bd_sf"/>
</dbReference>
<dbReference type="Gene3D" id="1.10.10.10">
    <property type="entry name" value="Winged helix-like DNA-binding domain superfamily/Winged helix DNA-binding domain"/>
    <property type="match status" value="1"/>
</dbReference>
<dbReference type="InterPro" id="IPR001845">
    <property type="entry name" value="HTH_ArsR_DNA-bd_dom"/>
</dbReference>
<keyword evidence="1" id="KW-0805">Transcription regulation</keyword>
<reference evidence="5 6" key="1">
    <citation type="submission" date="2020-10" db="EMBL/GenBank/DDBJ databases">
        <title>complete genome sequencing of Lysobacter sp. H21R20.</title>
        <authorList>
            <person name="Bae J.-W."/>
            <person name="Lee S.-Y."/>
        </authorList>
    </citation>
    <scope>NUCLEOTIDE SEQUENCE [LARGE SCALE GENOMIC DNA]</scope>
    <source>
        <strain evidence="5 6">H21R20</strain>
    </source>
</reference>
<dbReference type="PROSITE" id="PS50987">
    <property type="entry name" value="HTH_ARSR_2"/>
    <property type="match status" value="1"/>
</dbReference>
<name>A0A7S6UI47_9GAMM</name>
<dbReference type="AlphaFoldDB" id="A0A7S6UI47"/>
<evidence type="ECO:0000313" key="5">
    <source>
        <dbReference type="EMBL" id="QOW20753.1"/>
    </source>
</evidence>
<feature type="domain" description="HTH arsR-type" evidence="4">
    <location>
        <begin position="20"/>
        <end position="114"/>
    </location>
</feature>
<organism evidence="5 6">
    <name type="scientific">Novilysobacter ciconiae</name>
    <dbReference type="NCBI Taxonomy" id="2781022"/>
    <lineage>
        <taxon>Bacteria</taxon>
        <taxon>Pseudomonadati</taxon>
        <taxon>Pseudomonadota</taxon>
        <taxon>Gammaproteobacteria</taxon>
        <taxon>Lysobacterales</taxon>
        <taxon>Lysobacteraceae</taxon>
        <taxon>Novilysobacter</taxon>
    </lineage>
</organism>
<evidence type="ECO:0000256" key="2">
    <source>
        <dbReference type="ARBA" id="ARBA00023125"/>
    </source>
</evidence>
<protein>
    <submittedName>
        <fullName evidence="5">Winged helix-turn-helix transcriptional regulator</fullName>
    </submittedName>
</protein>
<evidence type="ECO:0000313" key="6">
    <source>
        <dbReference type="Proteomes" id="UP000594059"/>
    </source>
</evidence>
<keyword evidence="3" id="KW-0804">Transcription</keyword>
<evidence type="ECO:0000256" key="3">
    <source>
        <dbReference type="ARBA" id="ARBA00023163"/>
    </source>
</evidence>
<dbReference type="GO" id="GO:0003677">
    <property type="term" value="F:DNA binding"/>
    <property type="evidence" value="ECO:0007669"/>
    <property type="project" value="UniProtKB-KW"/>
</dbReference>
<dbReference type="SMART" id="SM00418">
    <property type="entry name" value="HTH_ARSR"/>
    <property type="match status" value="1"/>
</dbReference>